<organism evidence="14 15">
    <name type="scientific">Bicyclus anynana</name>
    <name type="common">Squinting bush brown butterfly</name>
    <dbReference type="NCBI Taxonomy" id="110368"/>
    <lineage>
        <taxon>Eukaryota</taxon>
        <taxon>Metazoa</taxon>
        <taxon>Ecdysozoa</taxon>
        <taxon>Arthropoda</taxon>
        <taxon>Hexapoda</taxon>
        <taxon>Insecta</taxon>
        <taxon>Pterygota</taxon>
        <taxon>Neoptera</taxon>
        <taxon>Endopterygota</taxon>
        <taxon>Lepidoptera</taxon>
        <taxon>Glossata</taxon>
        <taxon>Ditrysia</taxon>
        <taxon>Papilionoidea</taxon>
        <taxon>Nymphalidae</taxon>
        <taxon>Satyrinae</taxon>
        <taxon>Satyrini</taxon>
        <taxon>Mycalesina</taxon>
        <taxon>Bicyclus</taxon>
    </lineage>
</organism>
<dbReference type="KEGG" id="bany:112058368"/>
<dbReference type="GO" id="GO:0006508">
    <property type="term" value="P:proteolysis"/>
    <property type="evidence" value="ECO:0007669"/>
    <property type="project" value="UniProtKB-KW"/>
</dbReference>
<evidence type="ECO:0000259" key="13">
    <source>
        <dbReference type="PROSITE" id="PS50240"/>
    </source>
</evidence>
<evidence type="ECO:0000256" key="10">
    <source>
        <dbReference type="ARBA" id="ARBA00024195"/>
    </source>
</evidence>
<dbReference type="InterPro" id="IPR043504">
    <property type="entry name" value="Peptidase_S1_PA_chymotrypsin"/>
</dbReference>
<keyword evidence="3 12" id="KW-0732">Signal</keyword>
<dbReference type="InterPro" id="IPR038565">
    <property type="entry name" value="CLIP_sf"/>
</dbReference>
<dbReference type="PANTHER" id="PTHR24256">
    <property type="entry name" value="TRYPTASE-RELATED"/>
    <property type="match status" value="1"/>
</dbReference>
<evidence type="ECO:0000256" key="8">
    <source>
        <dbReference type="ARBA" id="ARBA00023157"/>
    </source>
</evidence>
<evidence type="ECO:0000313" key="15">
    <source>
        <dbReference type="RefSeq" id="XP_023954912.1"/>
    </source>
</evidence>
<keyword evidence="1 11" id="KW-0645">Protease</keyword>
<dbReference type="Gene3D" id="2.40.10.10">
    <property type="entry name" value="Trypsin-like serine proteases"/>
    <property type="match status" value="2"/>
</dbReference>
<dbReference type="GO" id="GO:0051604">
    <property type="term" value="P:protein maturation"/>
    <property type="evidence" value="ECO:0007669"/>
    <property type="project" value="UniProtKB-ARBA"/>
</dbReference>
<evidence type="ECO:0000313" key="14">
    <source>
        <dbReference type="Proteomes" id="UP001652582"/>
    </source>
</evidence>
<comment type="subcellular location">
    <subcellularLocation>
        <location evidence="12">Secreted</location>
    </subcellularLocation>
</comment>
<name>A0A6J1PAM7_BICAN</name>
<comment type="similarity">
    <text evidence="10 12">Belongs to the peptidase S1 family. CLIP subfamily.</text>
</comment>
<dbReference type="InterPro" id="IPR033116">
    <property type="entry name" value="TRYPSIN_SER"/>
</dbReference>
<dbReference type="FunFam" id="2.40.10.10:FF:000028">
    <property type="entry name" value="Serine protease easter"/>
    <property type="match status" value="1"/>
</dbReference>
<dbReference type="GO" id="GO:0004252">
    <property type="term" value="F:serine-type endopeptidase activity"/>
    <property type="evidence" value="ECO:0007669"/>
    <property type="project" value="UniProtKB-UniRule"/>
</dbReference>
<keyword evidence="12" id="KW-0964">Secreted</keyword>
<evidence type="ECO:0000256" key="6">
    <source>
        <dbReference type="ARBA" id="ARBA00022837"/>
    </source>
</evidence>
<keyword evidence="7" id="KW-0865">Zymogen</keyword>
<keyword evidence="5 11" id="KW-0720">Serine protease</keyword>
<dbReference type="PROSITE" id="PS50240">
    <property type="entry name" value="TRYPSIN_DOM"/>
    <property type="match status" value="1"/>
</dbReference>
<evidence type="ECO:0000256" key="4">
    <source>
        <dbReference type="ARBA" id="ARBA00022801"/>
    </source>
</evidence>
<dbReference type="Gene3D" id="3.30.1640.30">
    <property type="match status" value="1"/>
</dbReference>
<comment type="domain">
    <text evidence="12">The clip domain consists of 35-55 residues which are 'knitted' together usually by 3 conserved disulfide bonds forming a clip-like compact structure.</text>
</comment>
<evidence type="ECO:0000256" key="7">
    <source>
        <dbReference type="ARBA" id="ARBA00023145"/>
    </source>
</evidence>
<evidence type="ECO:0000256" key="12">
    <source>
        <dbReference type="RuleBase" id="RU366078"/>
    </source>
</evidence>
<feature type="signal peptide" evidence="12">
    <location>
        <begin position="1"/>
        <end position="20"/>
    </location>
</feature>
<dbReference type="PRINTS" id="PR00722">
    <property type="entry name" value="CHYMOTRYPSIN"/>
</dbReference>
<feature type="chain" id="PRO_5041016651" description="CLIP domain-containing serine protease" evidence="12">
    <location>
        <begin position="21"/>
        <end position="355"/>
    </location>
</feature>
<dbReference type="PROSITE" id="PS00135">
    <property type="entry name" value="TRYPSIN_SER"/>
    <property type="match status" value="1"/>
</dbReference>
<dbReference type="OrthoDB" id="547031at2759"/>
<dbReference type="GO" id="GO:0005576">
    <property type="term" value="C:extracellular region"/>
    <property type="evidence" value="ECO:0007669"/>
    <property type="project" value="UniProtKB-SubCell"/>
</dbReference>
<dbReference type="CTD" id="40541"/>
<protein>
    <recommendedName>
        <fullName evidence="12">CLIP domain-containing serine protease</fullName>
        <ecNumber evidence="11">3.4.21.-</ecNumber>
    </recommendedName>
</protein>
<evidence type="ECO:0000256" key="5">
    <source>
        <dbReference type="ARBA" id="ARBA00022825"/>
    </source>
</evidence>
<dbReference type="EC" id="3.4.21.-" evidence="11"/>
<keyword evidence="8" id="KW-1015">Disulfide bond</keyword>
<dbReference type="InterPro" id="IPR001254">
    <property type="entry name" value="Trypsin_dom"/>
</dbReference>
<evidence type="ECO:0000256" key="1">
    <source>
        <dbReference type="ARBA" id="ARBA00022670"/>
    </source>
</evidence>
<gene>
    <name evidence="15" type="primary">LOC112058368</name>
</gene>
<dbReference type="CDD" id="cd00190">
    <property type="entry name" value="Tryp_SPc"/>
    <property type="match status" value="1"/>
</dbReference>
<keyword evidence="6" id="KW-0106">Calcium</keyword>
<dbReference type="AlphaFoldDB" id="A0A6J1PAM7"/>
<dbReference type="Pfam" id="PF00089">
    <property type="entry name" value="Trypsin"/>
    <property type="match status" value="1"/>
</dbReference>
<evidence type="ECO:0000256" key="2">
    <source>
        <dbReference type="ARBA" id="ARBA00022723"/>
    </source>
</evidence>
<proteinExistence type="inferred from homology"/>
<dbReference type="FunFam" id="2.40.10.10:FF:000078">
    <property type="entry name" value="Serine protease H137"/>
    <property type="match status" value="1"/>
</dbReference>
<dbReference type="PROSITE" id="PS00134">
    <property type="entry name" value="TRYPSIN_HIS"/>
    <property type="match status" value="1"/>
</dbReference>
<sequence length="355" mass="38991">MFLYNLVICVVLFACGVANAKECADCVSLRSCQGAVNLAIERKDDASKRLFKSAFCGYANGEPKVCCSDFQESDEVLSHPNLPLLPSDCGDIDGSRIVGGRVAKLYEFPWMTLISYNTRDGLQFQCGGSVINSKYILTAAHCVVPTKRIAGVRIGEFDVTSRVDCQGDQFKPICESNLQDILVEKIITHPEYQGEPPVQYDIALMRLQTPIDFSFKNAAPVCLPVPRSLRYTPLAGRNGTVAGWGATEKGTDSNVLLKVDIPIKTGEACRRFYNKNSLPGVDRTDKSICAGEYKKDSCSGDSGGPMMIEEDYEGSFRLVQYGIVSYGPRQCGSTFPGVYTDVTKFVKWILDNIEP</sequence>
<reference evidence="15" key="1">
    <citation type="submission" date="2025-08" db="UniProtKB">
        <authorList>
            <consortium name="RefSeq"/>
        </authorList>
    </citation>
    <scope>IDENTIFICATION</scope>
</reference>
<evidence type="ECO:0000256" key="3">
    <source>
        <dbReference type="ARBA" id="ARBA00022729"/>
    </source>
</evidence>
<feature type="domain" description="Peptidase S1" evidence="13">
    <location>
        <begin position="97"/>
        <end position="354"/>
    </location>
</feature>
<dbReference type="Proteomes" id="UP001652582">
    <property type="component" value="Chromosome 21"/>
</dbReference>
<dbReference type="InterPro" id="IPR018114">
    <property type="entry name" value="TRYPSIN_HIS"/>
</dbReference>
<dbReference type="GO" id="GO:0046872">
    <property type="term" value="F:metal ion binding"/>
    <property type="evidence" value="ECO:0007669"/>
    <property type="project" value="UniProtKB-KW"/>
</dbReference>
<dbReference type="InterPro" id="IPR051487">
    <property type="entry name" value="Ser/Thr_Proteases_Immune/Dev"/>
</dbReference>
<dbReference type="RefSeq" id="XP_023954912.1">
    <property type="nucleotide sequence ID" value="XM_024099144.2"/>
</dbReference>
<evidence type="ECO:0000256" key="11">
    <source>
        <dbReference type="RuleBase" id="RU363034"/>
    </source>
</evidence>
<keyword evidence="14" id="KW-1185">Reference proteome</keyword>
<evidence type="ECO:0000256" key="9">
    <source>
        <dbReference type="ARBA" id="ARBA00023180"/>
    </source>
</evidence>
<dbReference type="SUPFAM" id="SSF50494">
    <property type="entry name" value="Trypsin-like serine proteases"/>
    <property type="match status" value="1"/>
</dbReference>
<dbReference type="SMART" id="SM00020">
    <property type="entry name" value="Tryp_SPc"/>
    <property type="match status" value="1"/>
</dbReference>
<keyword evidence="2" id="KW-0479">Metal-binding</keyword>
<dbReference type="InterPro" id="IPR001314">
    <property type="entry name" value="Peptidase_S1A"/>
</dbReference>
<dbReference type="InterPro" id="IPR009003">
    <property type="entry name" value="Peptidase_S1_PA"/>
</dbReference>
<keyword evidence="4 11" id="KW-0378">Hydrolase</keyword>
<dbReference type="InterPro" id="IPR022700">
    <property type="entry name" value="CLIP"/>
</dbReference>
<keyword evidence="9" id="KW-0325">Glycoprotein</keyword>
<dbReference type="Pfam" id="PF12032">
    <property type="entry name" value="CLIP"/>
    <property type="match status" value="1"/>
</dbReference>
<dbReference type="GeneID" id="112058368"/>
<accession>A0A6J1PAM7</accession>